<protein>
    <submittedName>
        <fullName evidence="4">Fum8p</fullName>
    </submittedName>
</protein>
<dbReference type="InterPro" id="IPR015424">
    <property type="entry name" value="PyrdxlP-dep_Trfase"/>
</dbReference>
<proteinExistence type="predicted"/>
<dbReference type="InterPro" id="IPR050087">
    <property type="entry name" value="AON_synthase_class-II"/>
</dbReference>
<dbReference type="Pfam" id="PF00155">
    <property type="entry name" value="Aminotran_1_2"/>
    <property type="match status" value="1"/>
</dbReference>
<dbReference type="InterPro" id="IPR015422">
    <property type="entry name" value="PyrdxlP-dep_Trfase_small"/>
</dbReference>
<keyword evidence="5" id="KW-1185">Reference proteome</keyword>
<dbReference type="InterPro" id="IPR015421">
    <property type="entry name" value="PyrdxlP-dep_Trfase_major"/>
</dbReference>
<evidence type="ECO:0000256" key="1">
    <source>
        <dbReference type="ARBA" id="ARBA00001933"/>
    </source>
</evidence>
<dbReference type="AlphaFoldDB" id="A0A8H6KE02"/>
<dbReference type="PANTHER" id="PTHR13693">
    <property type="entry name" value="CLASS II AMINOTRANSFERASE/8-AMINO-7-OXONONANOATE SYNTHASE"/>
    <property type="match status" value="1"/>
</dbReference>
<evidence type="ECO:0000256" key="2">
    <source>
        <dbReference type="ARBA" id="ARBA00022679"/>
    </source>
</evidence>
<sequence>MGDVDGAIISVPVAARPERQRTSSALSTGAISTVVAIKTRCPPQVGRTQKVRELLQLALKRLQVLLNRSSSARQYNHVEPLVSWFGANSRLFSRRIPPRIEVPDNVGPSINIVTDASHNDAGFHKAATAVSEIEKLQRLCLELLPVSEAEAVPALGDETHKTVAEFLDADFCFMTASGHGANYIALPALVGCSTVVIADESCRGAVGAGVFRGVCKDLRRFRHNDVAHLDMLLRSCVGGVDDVVVVIEGLYSIEADVPPLDDIHRLKDQYGFTLYCDESHSFLALGNTGRGCLEHWNDYHPDSPLPPDLIDIRTGTLSNTINGVGGFVIGRVQFEDSIRDRVENLDDGEILSLPSSTMVQTLWALGQPLKTSRGTRRLAEISRFCREELERFGIFVYGDAEAPVLPVYTGRPSLSAQLSRELRGEGFSAVAVCTPDVPFWESRVRVELDAELSDDEVNRLIAAVIRAAALVGICRPPGAVRFLLKTDSVPVAAEEDEAAAAYDKVRKLVKIDAAMSHVSFQGKLFESTCGPRILDIGHSSRVKNGISAQPVSGVCPPHAAVDRLIARATGMQAGLVYADASIGLSSAIAALSRPKPGYAKNYVLFERGASQYVRDGLATAPRGEAPVMMSYIDLFQLVQQVRRLSRGNVKLRAGVYVRVGEDSAHHLLSNVLEEIASLTGSESVLTVMLHCTSRCLDPRELISFPSRSNVNVLVCGSFTRIFGLPAGFLAGPEGLIKELRCAGGGHVFGAQQATFVMDMLHAALKWNLSEE</sequence>
<name>A0A8H6KE02_9PEZI</name>
<organism evidence="4 5">
    <name type="scientific">Colletotrichum musicola</name>
    <dbReference type="NCBI Taxonomy" id="2175873"/>
    <lineage>
        <taxon>Eukaryota</taxon>
        <taxon>Fungi</taxon>
        <taxon>Dikarya</taxon>
        <taxon>Ascomycota</taxon>
        <taxon>Pezizomycotina</taxon>
        <taxon>Sordariomycetes</taxon>
        <taxon>Hypocreomycetidae</taxon>
        <taxon>Glomerellales</taxon>
        <taxon>Glomerellaceae</taxon>
        <taxon>Colletotrichum</taxon>
        <taxon>Colletotrichum orchidearum species complex</taxon>
    </lineage>
</organism>
<dbReference type="EMBL" id="WIGM01000322">
    <property type="protein sequence ID" value="KAF6829016.1"/>
    <property type="molecule type" value="Genomic_DNA"/>
</dbReference>
<reference evidence="4" key="1">
    <citation type="journal article" date="2020" name="Phytopathology">
        <title>Genome Sequence Resources of Colletotrichum truncatum, C. plurivorum, C. musicola, and C. sojae: Four Species Pathogenic to Soybean (Glycine max).</title>
        <authorList>
            <person name="Rogerio F."/>
            <person name="Boufleur T.R."/>
            <person name="Ciampi-Guillardi M."/>
            <person name="Sukno S.A."/>
            <person name="Thon M.R."/>
            <person name="Massola Junior N.S."/>
            <person name="Baroncelli R."/>
        </authorList>
    </citation>
    <scope>NUCLEOTIDE SEQUENCE</scope>
    <source>
        <strain evidence="4">LFN0074</strain>
    </source>
</reference>
<evidence type="ECO:0000259" key="3">
    <source>
        <dbReference type="Pfam" id="PF00155"/>
    </source>
</evidence>
<feature type="domain" description="Aminotransferase class I/classII large" evidence="3">
    <location>
        <begin position="218"/>
        <end position="463"/>
    </location>
</feature>
<dbReference type="OrthoDB" id="2382073at2759"/>
<accession>A0A8H6KE02</accession>
<comment type="cofactor">
    <cofactor evidence="1">
        <name>pyridoxal 5'-phosphate</name>
        <dbReference type="ChEBI" id="CHEBI:597326"/>
    </cofactor>
</comment>
<dbReference type="GO" id="GO:0016740">
    <property type="term" value="F:transferase activity"/>
    <property type="evidence" value="ECO:0007669"/>
    <property type="project" value="UniProtKB-KW"/>
</dbReference>
<dbReference type="Gene3D" id="3.40.640.10">
    <property type="entry name" value="Type I PLP-dependent aspartate aminotransferase-like (Major domain)"/>
    <property type="match status" value="2"/>
</dbReference>
<evidence type="ECO:0000313" key="4">
    <source>
        <dbReference type="EMBL" id="KAF6829016.1"/>
    </source>
</evidence>
<dbReference type="SUPFAM" id="SSF53383">
    <property type="entry name" value="PLP-dependent transferases"/>
    <property type="match status" value="2"/>
</dbReference>
<dbReference type="InterPro" id="IPR004839">
    <property type="entry name" value="Aminotransferase_I/II_large"/>
</dbReference>
<evidence type="ECO:0000313" key="5">
    <source>
        <dbReference type="Proteomes" id="UP000639643"/>
    </source>
</evidence>
<dbReference type="Gene3D" id="3.90.1150.10">
    <property type="entry name" value="Aspartate Aminotransferase, domain 1"/>
    <property type="match status" value="1"/>
</dbReference>
<keyword evidence="2" id="KW-0808">Transferase</keyword>
<gene>
    <name evidence="4" type="ORF">CMUS01_08345</name>
</gene>
<dbReference type="GO" id="GO:0030170">
    <property type="term" value="F:pyridoxal phosphate binding"/>
    <property type="evidence" value="ECO:0007669"/>
    <property type="project" value="InterPro"/>
</dbReference>
<dbReference type="Proteomes" id="UP000639643">
    <property type="component" value="Unassembled WGS sequence"/>
</dbReference>
<dbReference type="PANTHER" id="PTHR13693:SF3">
    <property type="entry name" value="LD36009P"/>
    <property type="match status" value="1"/>
</dbReference>
<comment type="caution">
    <text evidence="4">The sequence shown here is derived from an EMBL/GenBank/DDBJ whole genome shotgun (WGS) entry which is preliminary data.</text>
</comment>